<comment type="subcellular location">
    <subcellularLocation>
        <location evidence="1">Membrane</location>
        <topology evidence="1">Multi-pass membrane protein</topology>
    </subcellularLocation>
</comment>
<name>A0A0U5BJ81_9MICO</name>
<evidence type="ECO:0000256" key="5">
    <source>
        <dbReference type="ARBA" id="ARBA00023251"/>
    </source>
</evidence>
<dbReference type="Proteomes" id="UP000218965">
    <property type="component" value="Chromosome"/>
</dbReference>
<evidence type="ECO:0000259" key="7">
    <source>
        <dbReference type="Pfam" id="PF12698"/>
    </source>
</evidence>
<dbReference type="EMBL" id="AP017315">
    <property type="protein sequence ID" value="BAU31621.1"/>
    <property type="molecule type" value="Genomic_DNA"/>
</dbReference>
<protein>
    <submittedName>
        <fullName evidence="8">ABC-2 type transporter</fullName>
    </submittedName>
</protein>
<reference evidence="9" key="1">
    <citation type="submission" date="2015-12" db="EMBL/GenBank/DDBJ databases">
        <authorList>
            <person name="Shamseldin A."/>
            <person name="Moawad H."/>
            <person name="Abd El-Rahim W.M."/>
            <person name="Sadowsky M.J."/>
        </authorList>
    </citation>
    <scope>NUCLEOTIDE SEQUENCE [LARGE SCALE GENOMIC DNA]</scope>
    <source>
        <strain evidence="9">JAM AC0309</strain>
    </source>
</reference>
<feature type="transmembrane region" description="Helical" evidence="6">
    <location>
        <begin position="35"/>
        <end position="56"/>
    </location>
</feature>
<feature type="transmembrane region" description="Helical" evidence="6">
    <location>
        <begin position="146"/>
        <end position="168"/>
    </location>
</feature>
<dbReference type="Pfam" id="PF12698">
    <property type="entry name" value="ABC2_membrane_3"/>
    <property type="match status" value="1"/>
</dbReference>
<keyword evidence="5" id="KW-0046">Antibiotic resistance</keyword>
<evidence type="ECO:0000256" key="6">
    <source>
        <dbReference type="SAM" id="Phobius"/>
    </source>
</evidence>
<feature type="transmembrane region" description="Helical" evidence="6">
    <location>
        <begin position="68"/>
        <end position="91"/>
    </location>
</feature>
<accession>A0A0U5BJ81</accession>
<feature type="domain" description="ABC-2 type transporter transmembrane" evidence="7">
    <location>
        <begin position="71"/>
        <end position="256"/>
    </location>
</feature>
<keyword evidence="2 6" id="KW-0812">Transmembrane</keyword>
<evidence type="ECO:0000256" key="2">
    <source>
        <dbReference type="ARBA" id="ARBA00022692"/>
    </source>
</evidence>
<gene>
    <name evidence="8" type="ORF">MalAC0309_0753</name>
</gene>
<evidence type="ECO:0000313" key="9">
    <source>
        <dbReference type="Proteomes" id="UP000218965"/>
    </source>
</evidence>
<organism evidence="8 9">
    <name type="scientific">Microcella alkaliphila</name>
    <dbReference type="NCBI Taxonomy" id="279828"/>
    <lineage>
        <taxon>Bacteria</taxon>
        <taxon>Bacillati</taxon>
        <taxon>Actinomycetota</taxon>
        <taxon>Actinomycetes</taxon>
        <taxon>Micrococcales</taxon>
        <taxon>Microbacteriaceae</taxon>
        <taxon>Microcella</taxon>
    </lineage>
</organism>
<dbReference type="PANTHER" id="PTHR43077">
    <property type="entry name" value="TRANSPORT PERMEASE YVFS-RELATED"/>
    <property type="match status" value="1"/>
</dbReference>
<evidence type="ECO:0000256" key="1">
    <source>
        <dbReference type="ARBA" id="ARBA00004141"/>
    </source>
</evidence>
<dbReference type="InterPro" id="IPR013525">
    <property type="entry name" value="ABC2_TM"/>
</dbReference>
<dbReference type="GO" id="GO:0043190">
    <property type="term" value="C:ATP-binding cassette (ABC) transporter complex"/>
    <property type="evidence" value="ECO:0007669"/>
    <property type="project" value="InterPro"/>
</dbReference>
<dbReference type="PIRSF" id="PIRSF006648">
    <property type="entry name" value="DrrB"/>
    <property type="match status" value="1"/>
</dbReference>
<dbReference type="KEGG" id="malk:MalAC0309_0753"/>
<evidence type="ECO:0000256" key="3">
    <source>
        <dbReference type="ARBA" id="ARBA00022989"/>
    </source>
</evidence>
<feature type="transmembrane region" description="Helical" evidence="6">
    <location>
        <begin position="180"/>
        <end position="200"/>
    </location>
</feature>
<evidence type="ECO:0000256" key="4">
    <source>
        <dbReference type="ARBA" id="ARBA00023136"/>
    </source>
</evidence>
<dbReference type="InterPro" id="IPR000412">
    <property type="entry name" value="ABC_2_transport"/>
</dbReference>
<dbReference type="PANTHER" id="PTHR43077:SF11">
    <property type="entry name" value="TRANSPORT PERMEASE YVFS-RELATED"/>
    <property type="match status" value="1"/>
</dbReference>
<feature type="transmembrane region" description="Helical" evidence="6">
    <location>
        <begin position="236"/>
        <end position="257"/>
    </location>
</feature>
<dbReference type="RefSeq" id="WP_096420844.1">
    <property type="nucleotide sequence ID" value="NZ_AP017315.1"/>
</dbReference>
<feature type="transmembrane region" description="Helical" evidence="6">
    <location>
        <begin position="112"/>
        <end position="140"/>
    </location>
</feature>
<keyword evidence="4 6" id="KW-0472">Membrane</keyword>
<proteinExistence type="predicted"/>
<dbReference type="OrthoDB" id="3745966at2"/>
<keyword evidence="3 6" id="KW-1133">Transmembrane helix</keyword>
<sequence length="266" mass="28450">MTSTATRPTDAPRASTVPALPLYVMHLRMLVIETLRVPIAVIGTMAFPALSLLFFVVPNRAVADDPVLATQAVLGLAVFAVMVSALFNLGLTVAENREKPWDPYLRSLPLPAMVRITAQISSTAVFSFLAIVPVLIVGAVATEASVSAVGLAAGLVALAVTSIPFLLLGASIGYAFSSKAAIAVIQVGMFGFAFGGGLFFPPQFFPEWLEALSRFFPSRHARELTLAAVEGTTPELWMLAGAIAWTLGTALLALWLYRRDEGRRYR</sequence>
<dbReference type="InterPro" id="IPR051328">
    <property type="entry name" value="T7SS_ABC-Transporter"/>
</dbReference>
<dbReference type="GO" id="GO:0140359">
    <property type="term" value="F:ABC-type transporter activity"/>
    <property type="evidence" value="ECO:0007669"/>
    <property type="project" value="InterPro"/>
</dbReference>
<evidence type="ECO:0000313" key="8">
    <source>
        <dbReference type="EMBL" id="BAU31621.1"/>
    </source>
</evidence>
<reference evidence="8 9" key="2">
    <citation type="submission" date="2016-01" db="EMBL/GenBank/DDBJ databases">
        <title>Microcella alkaliphila JAM AC0309 whole genome shotgun sequence.</title>
        <authorList>
            <person name="Kurata A."/>
            <person name="Hirose Y."/>
            <person name="Kishimoto N."/>
            <person name="Kobayashi T."/>
        </authorList>
    </citation>
    <scope>NUCLEOTIDE SEQUENCE [LARGE SCALE GENOMIC DNA]</scope>
    <source>
        <strain evidence="8 9">JAM AC0309</strain>
    </source>
</reference>
<dbReference type="GO" id="GO:0046677">
    <property type="term" value="P:response to antibiotic"/>
    <property type="evidence" value="ECO:0007669"/>
    <property type="project" value="UniProtKB-KW"/>
</dbReference>
<dbReference type="AlphaFoldDB" id="A0A0U5BJ81"/>